<evidence type="ECO:0000313" key="6">
    <source>
        <dbReference type="EMBL" id="KAL3318979.1"/>
    </source>
</evidence>
<comment type="similarity">
    <text evidence="1 4">Belongs to the phosphatase 2A regulatory subunit B family.</text>
</comment>
<dbReference type="GO" id="GO:0000159">
    <property type="term" value="C:protein phosphatase type 2A complex"/>
    <property type="evidence" value="ECO:0007669"/>
    <property type="project" value="UniProtKB-UniRule"/>
</dbReference>
<dbReference type="AlphaFoldDB" id="A0ABD2QHG4"/>
<evidence type="ECO:0000256" key="2">
    <source>
        <dbReference type="ARBA" id="ARBA00022574"/>
    </source>
</evidence>
<dbReference type="SMART" id="SM00320">
    <property type="entry name" value="WD40"/>
    <property type="match status" value="5"/>
</dbReference>
<protein>
    <recommendedName>
        <fullName evidence="4">Serine/threonine-protein phosphatase 2A 55 kDa regulatory subunit B</fullName>
    </recommendedName>
</protein>
<feature type="region of interest" description="Disordered" evidence="5">
    <location>
        <begin position="440"/>
        <end position="461"/>
    </location>
</feature>
<reference evidence="6 7" key="1">
    <citation type="submission" date="2024-11" db="EMBL/GenBank/DDBJ databases">
        <title>Adaptive evolution of stress response genes in parasites aligns with host niche diversity.</title>
        <authorList>
            <person name="Hahn C."/>
            <person name="Resl P."/>
        </authorList>
    </citation>
    <scope>NUCLEOTIDE SEQUENCE [LARGE SCALE GENOMIC DNA]</scope>
    <source>
        <strain evidence="6">EGGRZ-B1_66</strain>
        <tissue evidence="6">Body</tissue>
    </source>
</reference>
<evidence type="ECO:0000256" key="1">
    <source>
        <dbReference type="ARBA" id="ARBA00008259"/>
    </source>
</evidence>
<keyword evidence="7" id="KW-1185">Reference proteome</keyword>
<accession>A0ABD2QHG4</accession>
<dbReference type="Proteomes" id="UP001626550">
    <property type="component" value="Unassembled WGS sequence"/>
</dbReference>
<dbReference type="InterPro" id="IPR015943">
    <property type="entry name" value="WD40/YVTN_repeat-like_dom_sf"/>
</dbReference>
<name>A0ABD2QHG4_9PLAT</name>
<evidence type="ECO:0000256" key="3">
    <source>
        <dbReference type="ARBA" id="ARBA00022737"/>
    </source>
</evidence>
<dbReference type="InterPro" id="IPR001680">
    <property type="entry name" value="WD40_rpt"/>
</dbReference>
<organism evidence="6 7">
    <name type="scientific">Cichlidogyrus casuarinus</name>
    <dbReference type="NCBI Taxonomy" id="1844966"/>
    <lineage>
        <taxon>Eukaryota</taxon>
        <taxon>Metazoa</taxon>
        <taxon>Spiralia</taxon>
        <taxon>Lophotrochozoa</taxon>
        <taxon>Platyhelminthes</taxon>
        <taxon>Monogenea</taxon>
        <taxon>Monopisthocotylea</taxon>
        <taxon>Dactylogyridea</taxon>
        <taxon>Ancyrocephalidae</taxon>
        <taxon>Cichlidogyrus</taxon>
    </lineage>
</organism>
<feature type="region of interest" description="Disordered" evidence="5">
    <location>
        <begin position="476"/>
        <end position="495"/>
    </location>
</feature>
<dbReference type="InterPro" id="IPR036322">
    <property type="entry name" value="WD40_repeat_dom_sf"/>
</dbReference>
<keyword evidence="3 4" id="KW-0677">Repeat</keyword>
<dbReference type="Gene3D" id="2.130.10.10">
    <property type="entry name" value="YVTN repeat-like/Quinoprotein amine dehydrogenase"/>
    <property type="match status" value="2"/>
</dbReference>
<dbReference type="InterPro" id="IPR000009">
    <property type="entry name" value="PP2A_PR55"/>
</dbReference>
<comment type="caution">
    <text evidence="6">The sequence shown here is derived from an EMBL/GenBank/DDBJ whole genome shotgun (WGS) entry which is preliminary data.</text>
</comment>
<evidence type="ECO:0000256" key="4">
    <source>
        <dbReference type="RuleBase" id="RU331113"/>
    </source>
</evidence>
<keyword evidence="2 4" id="KW-0853">WD repeat</keyword>
<dbReference type="PANTHER" id="PTHR11871">
    <property type="entry name" value="PROTEIN PHOSPHATASE PP2A REGULATORY SUBUNIT B"/>
    <property type="match status" value="1"/>
</dbReference>
<proteinExistence type="inferred from homology"/>
<dbReference type="SUPFAM" id="SSF50978">
    <property type="entry name" value="WD40 repeat-like"/>
    <property type="match status" value="1"/>
</dbReference>
<sequence>MFDVDSDYTSSCWSRKGQLNTSASGAFINCLENDPTGRFAATGSKFGEVAIYHYPDDKNSGCTPYLNFTSHKSEIDNFASVGIVESISALSWLPHQTDHLTFLASGFRSIKLWKVSKRTREAYDFNIREDENTLPVVKSYQITSPLDLKVPKLRDKNAHVNEATLKATFTSAHRFQINSISACSDQETFISSDDIQVNLWNLNNQSEVFNIVNLQEENLELLTQVITCSRFHPSDCSLLAYGTSKGAIRIADLRARALCDNPALTFDEHEPTVQLQVIKSLFDVRFDSGGFKIASRNFLDLRVWDMRNSSAPVHVFPLHDEVFSRSEISFRKCFFDRFNCSWSHDDRFLATGLFGNCVALYDLNEPNLCARLRLSQECEQLEEETGLARLDMYHLLHSRDAWLGEQLHTDLEEKSDNYLVPRWLVAQFLQKVSKMRSLAPTEESLEGDPPSVEKEPKRRSQLLDLPTRMMDLLKKRSRQQNSSFEAPKVPRSSTEEEDVLRHDVAYFYTYRLMLENSGVELEETAKSTPLHKAYLDALESLQLMRRLHATYDLEERVSFCAFHPQRSQLVAFNQATLWDIHGDY</sequence>
<dbReference type="EMBL" id="JBJKFK010000183">
    <property type="protein sequence ID" value="KAL3318979.1"/>
    <property type="molecule type" value="Genomic_DNA"/>
</dbReference>
<evidence type="ECO:0000313" key="7">
    <source>
        <dbReference type="Proteomes" id="UP001626550"/>
    </source>
</evidence>
<evidence type="ECO:0000256" key="5">
    <source>
        <dbReference type="SAM" id="MobiDB-lite"/>
    </source>
</evidence>
<dbReference type="PRINTS" id="PR00600">
    <property type="entry name" value="PP2APR55"/>
</dbReference>
<gene>
    <name evidence="6" type="primary">PPP2R2B_3</name>
    <name evidence="6" type="ORF">Ciccas_002356</name>
</gene>